<protein>
    <recommendedName>
        <fullName evidence="13">Methyl-accepting chemotaxis protein</fullName>
    </recommendedName>
</protein>
<sequence length="694" mass="77143">MGLKVKLYLKGESRLDFKKFKPRVPKVRIPKKKNEKAFKRSKKVRPKKQISLKYKLLLSFILLSIIPSIVIATLVFSVSKNTLEDKVSAMSGDIGFQISENVNDTIEQMEELTTRPITDPDIYSQLAINFNDLDDREAFSLRRDMSDYFSNILNNTSHLSEFFFVRNDGELLGKPTQLEIDEFIQQDANGQFDGENVAWLPLENAENTISDLVVLRSSRDGIIVSSFAPNIFDDVFSSEGEDAENAENEKQLLIIDDENRIITNSQPDDVSSHYVVDEGNEDAILSTHPLSNGWQVVVSTPRAALMQEMNDVIQYVIIFVIIFALIASLIGVFLTFSITKPIDRIVRLMKESEQGDLTVRTDEVGKHEIGQLGASFNHMVANIKHIILENKKMSTYAVESAEKLKIISNQSSNTADQIASSIVEVANGAMEQVDYSEKTNQEMKGLSEEVQGVSKNVHEVSQAATNTKKSSQDSINHMNDLTKKNQSVGTNITEIKDTIEKLNIEVNGIQDVVSMINGISDQTNLLALNASIEAARAGESGKGFAVVADEVRKLAEQSKQSTKKIEEIIQSILGQTNNSVRLVQTSVALFDEQTVSVEGTKHSFDQILRDTDEIFLATQSMETSISKMDITKARVEKAIADMVGITEVTSAATEEVSATTEEQFAAAEELGSLSENLETTMKDLEKVINRFKVE</sequence>
<dbReference type="Pfam" id="PF00015">
    <property type="entry name" value="MCPsignal"/>
    <property type="match status" value="1"/>
</dbReference>
<dbReference type="OrthoDB" id="9760371at2"/>
<evidence type="ECO:0000259" key="9">
    <source>
        <dbReference type="PROSITE" id="PS50111"/>
    </source>
</evidence>
<dbReference type="SUPFAM" id="SSF58104">
    <property type="entry name" value="Methyl-accepting chemotaxis protein (MCP) signaling domain"/>
    <property type="match status" value="1"/>
</dbReference>
<proteinExistence type="inferred from homology"/>
<evidence type="ECO:0000313" key="12">
    <source>
        <dbReference type="Proteomes" id="UP000281498"/>
    </source>
</evidence>
<evidence type="ECO:0008006" key="13">
    <source>
        <dbReference type="Google" id="ProtNLM"/>
    </source>
</evidence>
<evidence type="ECO:0000256" key="7">
    <source>
        <dbReference type="SAM" id="Coils"/>
    </source>
</evidence>
<dbReference type="GO" id="GO:0004888">
    <property type="term" value="F:transmembrane signaling receptor activity"/>
    <property type="evidence" value="ECO:0007669"/>
    <property type="project" value="InterPro"/>
</dbReference>
<keyword evidence="8" id="KW-1133">Transmembrane helix</keyword>
<dbReference type="SMART" id="SM00304">
    <property type="entry name" value="HAMP"/>
    <property type="match status" value="2"/>
</dbReference>
<keyword evidence="7" id="KW-0175">Coiled coil</keyword>
<dbReference type="PROSITE" id="PS50111">
    <property type="entry name" value="CHEMOTAXIS_TRANSDUC_2"/>
    <property type="match status" value="1"/>
</dbReference>
<dbReference type="CDD" id="cd06225">
    <property type="entry name" value="HAMP"/>
    <property type="match status" value="1"/>
</dbReference>
<comment type="caution">
    <text evidence="11">The sequence shown here is derived from an EMBL/GenBank/DDBJ whole genome shotgun (WGS) entry which is preliminary data.</text>
</comment>
<evidence type="ECO:0000256" key="6">
    <source>
        <dbReference type="PROSITE-ProRule" id="PRU00284"/>
    </source>
</evidence>
<dbReference type="PANTHER" id="PTHR32089:SF112">
    <property type="entry name" value="LYSOZYME-LIKE PROTEIN-RELATED"/>
    <property type="match status" value="1"/>
</dbReference>
<keyword evidence="2" id="KW-1003">Cell membrane</keyword>
<comment type="similarity">
    <text evidence="5">Belongs to the methyl-accepting chemotaxis (MCP) protein family.</text>
</comment>
<gene>
    <name evidence="11" type="ORF">CR203_05185</name>
</gene>
<evidence type="ECO:0000256" key="5">
    <source>
        <dbReference type="ARBA" id="ARBA00029447"/>
    </source>
</evidence>
<dbReference type="AlphaFoldDB" id="A0A3A9KBJ4"/>
<comment type="subcellular location">
    <subcellularLocation>
        <location evidence="1">Cell membrane</location>
    </subcellularLocation>
</comment>
<dbReference type="GO" id="GO:0006935">
    <property type="term" value="P:chemotaxis"/>
    <property type="evidence" value="ECO:0007669"/>
    <property type="project" value="InterPro"/>
</dbReference>
<evidence type="ECO:0000313" key="11">
    <source>
        <dbReference type="EMBL" id="RKL67902.1"/>
    </source>
</evidence>
<feature type="domain" description="HAMP" evidence="10">
    <location>
        <begin position="336"/>
        <end position="388"/>
    </location>
</feature>
<dbReference type="InterPro" id="IPR003660">
    <property type="entry name" value="HAMP_dom"/>
</dbReference>
<feature type="domain" description="Methyl-accepting transducer" evidence="9">
    <location>
        <begin position="407"/>
        <end position="678"/>
    </location>
</feature>
<dbReference type="EMBL" id="PDOE01000002">
    <property type="protein sequence ID" value="RKL67902.1"/>
    <property type="molecule type" value="Genomic_DNA"/>
</dbReference>
<dbReference type="CDD" id="cd11386">
    <property type="entry name" value="MCP_signal"/>
    <property type="match status" value="1"/>
</dbReference>
<evidence type="ECO:0000256" key="2">
    <source>
        <dbReference type="ARBA" id="ARBA00022475"/>
    </source>
</evidence>
<dbReference type="GO" id="GO:0005886">
    <property type="term" value="C:plasma membrane"/>
    <property type="evidence" value="ECO:0007669"/>
    <property type="project" value="UniProtKB-SubCell"/>
</dbReference>
<evidence type="ECO:0000256" key="4">
    <source>
        <dbReference type="ARBA" id="ARBA00023224"/>
    </source>
</evidence>
<dbReference type="PANTHER" id="PTHR32089">
    <property type="entry name" value="METHYL-ACCEPTING CHEMOTAXIS PROTEIN MCPB"/>
    <property type="match status" value="1"/>
</dbReference>
<organism evidence="11 12">
    <name type="scientific">Salipaludibacillus neizhouensis</name>
    <dbReference type="NCBI Taxonomy" id="885475"/>
    <lineage>
        <taxon>Bacteria</taxon>
        <taxon>Bacillati</taxon>
        <taxon>Bacillota</taxon>
        <taxon>Bacilli</taxon>
        <taxon>Bacillales</taxon>
        <taxon>Bacillaceae</taxon>
    </lineage>
</organism>
<dbReference type="InterPro" id="IPR004090">
    <property type="entry name" value="Chemotax_Me-accpt_rcpt"/>
</dbReference>
<dbReference type="InterPro" id="IPR004089">
    <property type="entry name" value="MCPsignal_dom"/>
</dbReference>
<dbReference type="Gene3D" id="6.10.340.10">
    <property type="match status" value="1"/>
</dbReference>
<keyword evidence="4 6" id="KW-0807">Transducer</keyword>
<keyword evidence="8" id="KW-0812">Transmembrane</keyword>
<keyword evidence="3 8" id="KW-0472">Membrane</keyword>
<dbReference type="GO" id="GO:0007165">
    <property type="term" value="P:signal transduction"/>
    <property type="evidence" value="ECO:0007669"/>
    <property type="project" value="UniProtKB-KW"/>
</dbReference>
<dbReference type="PRINTS" id="PR00260">
    <property type="entry name" value="CHEMTRNSDUCR"/>
</dbReference>
<feature type="coiled-coil region" evidence="7">
    <location>
        <begin position="667"/>
        <end position="694"/>
    </location>
</feature>
<evidence type="ECO:0000259" key="10">
    <source>
        <dbReference type="PROSITE" id="PS50885"/>
    </source>
</evidence>
<dbReference type="SMART" id="SM00283">
    <property type="entry name" value="MA"/>
    <property type="match status" value="1"/>
</dbReference>
<keyword evidence="12" id="KW-1185">Reference proteome</keyword>
<name>A0A3A9KBJ4_9BACI</name>
<evidence type="ECO:0000256" key="1">
    <source>
        <dbReference type="ARBA" id="ARBA00004236"/>
    </source>
</evidence>
<accession>A0A3A9KBJ4</accession>
<dbReference type="Proteomes" id="UP000281498">
    <property type="component" value="Unassembled WGS sequence"/>
</dbReference>
<reference evidence="11 12" key="1">
    <citation type="submission" date="2017-10" db="EMBL/GenBank/DDBJ databases">
        <title>Bacillus sp. nov., a halophilic bacterium isolated from a Keqin Lake.</title>
        <authorList>
            <person name="Wang H."/>
        </authorList>
    </citation>
    <scope>NUCLEOTIDE SEQUENCE [LARGE SCALE GENOMIC DNA]</scope>
    <source>
        <strain evidence="11 12">KCTC 13187</strain>
    </source>
</reference>
<feature type="transmembrane region" description="Helical" evidence="8">
    <location>
        <begin position="312"/>
        <end position="339"/>
    </location>
</feature>
<dbReference type="Gene3D" id="1.10.287.950">
    <property type="entry name" value="Methyl-accepting chemotaxis protein"/>
    <property type="match status" value="1"/>
</dbReference>
<evidence type="ECO:0000256" key="8">
    <source>
        <dbReference type="SAM" id="Phobius"/>
    </source>
</evidence>
<dbReference type="Pfam" id="PF00672">
    <property type="entry name" value="HAMP"/>
    <property type="match status" value="1"/>
</dbReference>
<dbReference type="PROSITE" id="PS50885">
    <property type="entry name" value="HAMP"/>
    <property type="match status" value="1"/>
</dbReference>
<evidence type="ECO:0000256" key="3">
    <source>
        <dbReference type="ARBA" id="ARBA00023136"/>
    </source>
</evidence>